<protein>
    <submittedName>
        <fullName evidence="1">Uncharacterized protein</fullName>
    </submittedName>
</protein>
<evidence type="ECO:0000313" key="2">
    <source>
        <dbReference type="Proteomes" id="UP000317410"/>
    </source>
</evidence>
<reference evidence="1 2" key="1">
    <citation type="submission" date="2019-06" db="EMBL/GenBank/DDBJ databases">
        <title>Whole genome shotgun sequence of Microbacterium liquefaciens NBRC 15037.</title>
        <authorList>
            <person name="Hosoyama A."/>
            <person name="Uohara A."/>
            <person name="Ohji S."/>
            <person name="Ichikawa N."/>
        </authorList>
    </citation>
    <scope>NUCLEOTIDE SEQUENCE [LARGE SCALE GENOMIC DNA]</scope>
    <source>
        <strain evidence="1 2">NBRC 15037</strain>
    </source>
</reference>
<proteinExistence type="predicted"/>
<comment type="caution">
    <text evidence="1">The sequence shown here is derived from an EMBL/GenBank/DDBJ whole genome shotgun (WGS) entry which is preliminary data.</text>
</comment>
<dbReference type="Proteomes" id="UP000317410">
    <property type="component" value="Unassembled WGS sequence"/>
</dbReference>
<dbReference type="AlphaFoldDB" id="A0A4Y4B4Q6"/>
<dbReference type="EMBL" id="BJNQ01000010">
    <property type="protein sequence ID" value="GEC75565.1"/>
    <property type="molecule type" value="Genomic_DNA"/>
</dbReference>
<name>A0A4Y4B4Q6_MICMQ</name>
<evidence type="ECO:0000313" key="1">
    <source>
        <dbReference type="EMBL" id="GEC75565.1"/>
    </source>
</evidence>
<gene>
    <name evidence="1" type="ORF">MLI01_17100</name>
</gene>
<accession>A0A4Y4B4Q6</accession>
<organism evidence="1 2">
    <name type="scientific">Microbacterium maritypicum</name>
    <name type="common">Microbacterium liquefaciens</name>
    <dbReference type="NCBI Taxonomy" id="33918"/>
    <lineage>
        <taxon>Bacteria</taxon>
        <taxon>Bacillati</taxon>
        <taxon>Actinomycetota</taxon>
        <taxon>Actinomycetes</taxon>
        <taxon>Micrococcales</taxon>
        <taxon>Microbacteriaceae</taxon>
        <taxon>Microbacterium</taxon>
    </lineage>
</organism>
<sequence>MLPALNPASEVLAIPLEAGSDIIRDVLEPLAETDAVAAVAGTTVPMTRAETARKQVRSRGSLMLFRERGARRDM</sequence>